<dbReference type="RefSeq" id="WP_015758609.1">
    <property type="nucleotide sequence ID" value="NC_013216.1"/>
</dbReference>
<dbReference type="OrthoDB" id="1726338at2"/>
<reference evidence="2 3" key="1">
    <citation type="journal article" date="2009" name="Stand. Genomic Sci.">
        <title>Complete genome sequence of Desulfotomaculum acetoxidans type strain (5575).</title>
        <authorList>
            <person name="Spring S."/>
            <person name="Lapidus A."/>
            <person name="Schroder M."/>
            <person name="Gleim D."/>
            <person name="Sims D."/>
            <person name="Meincke L."/>
            <person name="Glavina Del Rio T."/>
            <person name="Tice H."/>
            <person name="Copeland A."/>
            <person name="Cheng J.F."/>
            <person name="Lucas S."/>
            <person name="Chen F."/>
            <person name="Nolan M."/>
            <person name="Bruce D."/>
            <person name="Goodwin L."/>
            <person name="Pitluck S."/>
            <person name="Ivanova N."/>
            <person name="Mavromatis K."/>
            <person name="Mikhailova N."/>
            <person name="Pati A."/>
            <person name="Chen A."/>
            <person name="Palaniappan K."/>
            <person name="Land M."/>
            <person name="Hauser L."/>
            <person name="Chang Y.J."/>
            <person name="Jeffries C.D."/>
            <person name="Chain P."/>
            <person name="Saunders E."/>
            <person name="Brettin T."/>
            <person name="Detter J.C."/>
            <person name="Goker M."/>
            <person name="Bristow J."/>
            <person name="Eisen J.A."/>
            <person name="Markowitz V."/>
            <person name="Hugenholtz P."/>
            <person name="Kyrpides N.C."/>
            <person name="Klenk H.P."/>
            <person name="Han C."/>
        </authorList>
    </citation>
    <scope>NUCLEOTIDE SEQUENCE [LARGE SCALE GENOMIC DNA]</scope>
    <source>
        <strain evidence="3">ATCC 49208 / DSM 771 / VKM B-1644</strain>
    </source>
</reference>
<name>C8W4N1_DESAS</name>
<accession>C8W4N1</accession>
<keyword evidence="1" id="KW-0812">Transmembrane</keyword>
<evidence type="ECO:0000313" key="2">
    <source>
        <dbReference type="EMBL" id="ACV63917.1"/>
    </source>
</evidence>
<gene>
    <name evidence="2" type="ordered locus">Dtox_3175</name>
</gene>
<sequence length="111" mass="12193">MLSGLIITVLIIILAVFSLRERVRLRQMRNKNWDAVGESKTSVLSQSIAALVGTAGGIYLSVVVLCSFLELEMPSKVNMVGMSFEPVAAVSFALALIQPFVLRAIKYHKRV</sequence>
<dbReference type="KEGG" id="dae:Dtox_3175"/>
<organism evidence="2 3">
    <name type="scientific">Desulfofarcimen acetoxidans (strain ATCC 49208 / DSM 771 / KCTC 5769 / VKM B-1644 / 5575)</name>
    <name type="common">Desulfotomaculum acetoxidans</name>
    <dbReference type="NCBI Taxonomy" id="485916"/>
    <lineage>
        <taxon>Bacteria</taxon>
        <taxon>Bacillati</taxon>
        <taxon>Bacillota</taxon>
        <taxon>Clostridia</taxon>
        <taxon>Eubacteriales</taxon>
        <taxon>Peptococcaceae</taxon>
        <taxon>Desulfofarcimen</taxon>
    </lineage>
</organism>
<feature type="transmembrane region" description="Helical" evidence="1">
    <location>
        <begin position="6"/>
        <end position="23"/>
    </location>
</feature>
<evidence type="ECO:0008006" key="4">
    <source>
        <dbReference type="Google" id="ProtNLM"/>
    </source>
</evidence>
<keyword evidence="1" id="KW-1133">Transmembrane helix</keyword>
<dbReference type="EMBL" id="CP001720">
    <property type="protein sequence ID" value="ACV63917.1"/>
    <property type="molecule type" value="Genomic_DNA"/>
</dbReference>
<dbReference type="AlphaFoldDB" id="C8W4N1"/>
<evidence type="ECO:0000313" key="3">
    <source>
        <dbReference type="Proteomes" id="UP000002217"/>
    </source>
</evidence>
<keyword evidence="3" id="KW-1185">Reference proteome</keyword>
<dbReference type="HOGENOM" id="CLU_173880_0_0_9"/>
<evidence type="ECO:0000256" key="1">
    <source>
        <dbReference type="SAM" id="Phobius"/>
    </source>
</evidence>
<feature type="transmembrane region" description="Helical" evidence="1">
    <location>
        <begin position="83"/>
        <end position="102"/>
    </location>
</feature>
<feature type="transmembrane region" description="Helical" evidence="1">
    <location>
        <begin position="48"/>
        <end position="71"/>
    </location>
</feature>
<keyword evidence="1" id="KW-0472">Membrane</keyword>
<dbReference type="Proteomes" id="UP000002217">
    <property type="component" value="Chromosome"/>
</dbReference>
<dbReference type="STRING" id="485916.Dtox_3175"/>
<proteinExistence type="predicted"/>
<dbReference type="eggNOG" id="ENOG50333MZ">
    <property type="taxonomic scope" value="Bacteria"/>
</dbReference>
<protein>
    <recommendedName>
        <fullName evidence="4">ABC3 transporter permease protein domain-containing protein</fullName>
    </recommendedName>
</protein>